<dbReference type="CDD" id="cd15831">
    <property type="entry name" value="BTAD"/>
    <property type="match status" value="1"/>
</dbReference>
<feature type="region of interest" description="Disordered" evidence="5">
    <location>
        <begin position="585"/>
        <end position="621"/>
    </location>
</feature>
<organism evidence="7 8">
    <name type="scientific">Streptomyces wedmorensis</name>
    <dbReference type="NCBI Taxonomy" id="43759"/>
    <lineage>
        <taxon>Bacteria</taxon>
        <taxon>Bacillati</taxon>
        <taxon>Actinomycetota</taxon>
        <taxon>Actinomycetes</taxon>
        <taxon>Kitasatosporales</taxon>
        <taxon>Streptomycetaceae</taxon>
        <taxon>Streptomyces</taxon>
    </lineage>
</organism>
<dbReference type="Proteomes" id="UP001600424">
    <property type="component" value="Unassembled WGS sequence"/>
</dbReference>
<dbReference type="PROSITE" id="PS51755">
    <property type="entry name" value="OMPR_PHOB"/>
    <property type="match status" value="1"/>
</dbReference>
<dbReference type="SMART" id="SM01043">
    <property type="entry name" value="BTAD"/>
    <property type="match status" value="1"/>
</dbReference>
<dbReference type="PANTHER" id="PTHR47691:SF3">
    <property type="entry name" value="HTH-TYPE TRANSCRIPTIONAL REGULATOR RV0890C-RELATED"/>
    <property type="match status" value="1"/>
</dbReference>
<dbReference type="Pfam" id="PF03704">
    <property type="entry name" value="BTAD"/>
    <property type="match status" value="1"/>
</dbReference>
<evidence type="ECO:0000313" key="7">
    <source>
        <dbReference type="EMBL" id="MFE5978799.1"/>
    </source>
</evidence>
<evidence type="ECO:0000256" key="4">
    <source>
        <dbReference type="PROSITE-ProRule" id="PRU01091"/>
    </source>
</evidence>
<dbReference type="InterPro" id="IPR011990">
    <property type="entry name" value="TPR-like_helical_dom_sf"/>
</dbReference>
<dbReference type="Gene3D" id="1.25.40.10">
    <property type="entry name" value="Tetratricopeptide repeat domain"/>
    <property type="match status" value="2"/>
</dbReference>
<feature type="region of interest" description="Disordered" evidence="5">
    <location>
        <begin position="249"/>
        <end position="291"/>
    </location>
</feature>
<evidence type="ECO:0000256" key="3">
    <source>
        <dbReference type="ARBA" id="ARBA00023125"/>
    </source>
</evidence>
<proteinExistence type="inferred from homology"/>
<protein>
    <submittedName>
        <fullName evidence="7">BTAD domain-containing putative transcriptional regulator</fullName>
    </submittedName>
</protein>
<evidence type="ECO:0000313" key="8">
    <source>
        <dbReference type="Proteomes" id="UP001600424"/>
    </source>
</evidence>
<dbReference type="SUPFAM" id="SSF46894">
    <property type="entry name" value="C-terminal effector domain of the bipartite response regulators"/>
    <property type="match status" value="1"/>
</dbReference>
<dbReference type="InterPro" id="IPR001867">
    <property type="entry name" value="OmpR/PhoB-type_DNA-bd"/>
</dbReference>
<gene>
    <name evidence="7" type="ORF">ACFQ63_03705</name>
</gene>
<dbReference type="InterPro" id="IPR027417">
    <property type="entry name" value="P-loop_NTPase"/>
</dbReference>
<dbReference type="InterPro" id="IPR016032">
    <property type="entry name" value="Sig_transdc_resp-reg_C-effctor"/>
</dbReference>
<name>A0ABW6IMJ1_STRWE</name>
<evidence type="ECO:0000256" key="5">
    <source>
        <dbReference type="SAM" id="MobiDB-lite"/>
    </source>
</evidence>
<evidence type="ECO:0000259" key="6">
    <source>
        <dbReference type="PROSITE" id="PS51755"/>
    </source>
</evidence>
<keyword evidence="2" id="KW-0902">Two-component regulatory system</keyword>
<dbReference type="SMART" id="SM00862">
    <property type="entry name" value="Trans_reg_C"/>
    <property type="match status" value="1"/>
</dbReference>
<accession>A0ABW6IMJ1</accession>
<dbReference type="InterPro" id="IPR005158">
    <property type="entry name" value="BTAD"/>
</dbReference>
<dbReference type="Gene3D" id="3.40.50.300">
    <property type="entry name" value="P-loop containing nucleotide triphosphate hydrolases"/>
    <property type="match status" value="1"/>
</dbReference>
<feature type="domain" description="OmpR/PhoB-type" evidence="6">
    <location>
        <begin position="1"/>
        <end position="97"/>
    </location>
</feature>
<dbReference type="EMBL" id="JBHTRV010000002">
    <property type="protein sequence ID" value="MFE5978799.1"/>
    <property type="molecule type" value="Genomic_DNA"/>
</dbReference>
<dbReference type="InterPro" id="IPR041664">
    <property type="entry name" value="AAA_16"/>
</dbReference>
<dbReference type="PRINTS" id="PR00364">
    <property type="entry name" value="DISEASERSIST"/>
</dbReference>
<dbReference type="SUPFAM" id="SSF52540">
    <property type="entry name" value="P-loop containing nucleoside triphosphate hydrolases"/>
    <property type="match status" value="1"/>
</dbReference>
<evidence type="ECO:0000256" key="1">
    <source>
        <dbReference type="ARBA" id="ARBA00005820"/>
    </source>
</evidence>
<keyword evidence="3 4" id="KW-0238">DNA-binding</keyword>
<dbReference type="Pfam" id="PF13191">
    <property type="entry name" value="AAA_16"/>
    <property type="match status" value="1"/>
</dbReference>
<dbReference type="RefSeq" id="WP_386254805.1">
    <property type="nucleotide sequence ID" value="NZ_JBHTRV010000002.1"/>
</dbReference>
<keyword evidence="8" id="KW-1185">Reference proteome</keyword>
<dbReference type="SUPFAM" id="SSF48452">
    <property type="entry name" value="TPR-like"/>
    <property type="match status" value="1"/>
</dbReference>
<evidence type="ECO:0000256" key="2">
    <source>
        <dbReference type="ARBA" id="ARBA00023012"/>
    </source>
</evidence>
<dbReference type="PANTHER" id="PTHR47691">
    <property type="entry name" value="REGULATOR-RELATED"/>
    <property type="match status" value="1"/>
</dbReference>
<comment type="caution">
    <text evidence="7">The sequence shown here is derived from an EMBL/GenBank/DDBJ whole genome shotgun (WGS) entry which is preliminary data.</text>
</comment>
<dbReference type="InterPro" id="IPR036388">
    <property type="entry name" value="WH-like_DNA-bd_sf"/>
</dbReference>
<comment type="similarity">
    <text evidence="1">Belongs to the AfsR/DnrI/RedD regulatory family.</text>
</comment>
<feature type="DNA-binding region" description="OmpR/PhoB-type" evidence="4">
    <location>
        <begin position="1"/>
        <end position="97"/>
    </location>
</feature>
<feature type="compositionally biased region" description="Low complexity" evidence="5">
    <location>
        <begin position="250"/>
        <end position="267"/>
    </location>
</feature>
<reference evidence="7 8" key="1">
    <citation type="submission" date="2024-09" db="EMBL/GenBank/DDBJ databases">
        <title>The Natural Products Discovery Center: Release of the First 8490 Sequenced Strains for Exploring Actinobacteria Biosynthetic Diversity.</title>
        <authorList>
            <person name="Kalkreuter E."/>
            <person name="Kautsar S.A."/>
            <person name="Yang D."/>
            <person name="Bader C.D."/>
            <person name="Teijaro C.N."/>
            <person name="Fluegel L."/>
            <person name="Davis C.M."/>
            <person name="Simpson J.R."/>
            <person name="Lauterbach L."/>
            <person name="Steele A.D."/>
            <person name="Gui C."/>
            <person name="Meng S."/>
            <person name="Li G."/>
            <person name="Viehrig K."/>
            <person name="Ye F."/>
            <person name="Su P."/>
            <person name="Kiefer A.F."/>
            <person name="Nichols A."/>
            <person name="Cepeda A.J."/>
            <person name="Yan W."/>
            <person name="Fan B."/>
            <person name="Jiang Y."/>
            <person name="Adhikari A."/>
            <person name="Zheng C.-J."/>
            <person name="Schuster L."/>
            <person name="Cowan T.M."/>
            <person name="Smanski M.J."/>
            <person name="Chevrette M.G."/>
            <person name="De Carvalho L.P.S."/>
            <person name="Shen B."/>
        </authorList>
    </citation>
    <scope>NUCLEOTIDE SEQUENCE [LARGE SCALE GENOMIC DNA]</scope>
    <source>
        <strain evidence="7 8">NPDC056472</strain>
    </source>
</reference>
<dbReference type="Gene3D" id="1.10.10.10">
    <property type="entry name" value="Winged helix-like DNA-binding domain superfamily/Winged helix DNA-binding domain"/>
    <property type="match status" value="1"/>
</dbReference>
<sequence length="1213" mass="126855">MQPPYRVLGPCQALRTDDGKEAVLGGARLRALFTALAAAGGRAVGPGALIDQVWSDGDTADGQDRTAALQALVGRLRKALGREAVVSTPGGGYRLAGGPDAVDLHRFERLAAEGAAALADRHPERAAALLDEALDLWQGPALADLPGRDTDPLAVRVTRRHAQARRDRLAADLALGRAATALAPLAALAAGEPLDEPLQALRIRALREAGRPAEALAAYEEVRATLADRLGTDPGPELRSLHAELLTADAPGPAAPSGGHAVAGSGSRVEVSPDARAADGPGPHARARTSEYAGVPVLPARLTSFIGRDEELDVLAGAWDRRRLVTLTGPGGVGKTRLALEAAETYEGRVHLAELASVRDGSTVAAAVLTALGARDTQLWHRPAVAEPDAADPYASLVEHCAGRRMLLVLDNCEHVVDVAADLTQALLTRCPGVTVLATSREPLGVPGEAVHPLGPLPADAALRLLGERGAAARPGFTVAEDPEAAAEIVRRLDGLPLAIELAAARLRMLTLRQIADRLDDRFRLLTSGARTLLPRQQTLRAVVDWSWDLLDDAERAVLRRLSVFTGGCDPAAAETVCADGEAPGGVHGAASTSGGAPGGVHGTAARTDGAPGGVHSAAATSGGEIPGGVCGAAATSDGAAGGVHRAAPTTDGEAPAAVRRAAAPADVLHVLGALVDKSIVVAVPGEAGMRYRLLETVAEYAGGRLDEAGERAATEHRHLTYYRELARRTDPELRGAGQVEAIARFEREHDNLRGALRTAVRRGDEQEALCLVHCLGWFWQLRNHTVDARTWAVEAARLGPDPFREPVRAAGPFDGRCVDVPPPWTGERLWEARRGGQMYALATEGGEGAAALERPGTHARLAALVSAYRPGLPQTCRQPATMWYFARLMTGELRTLDETLALTVADCRDHGTGWELGFALLMRAKLLGHGPDDAAEALALFEAAGDSWGTAESLSARGEAYERAGRLPEAAADFERAARAAARVGARSQVPVITARLAAVRLRLRPEGDAAAERLLAEAAEEAGQWGAEAAGTGRLLLAQHYAHTGRVPLARAQLDLVEREFGEVTPALFWGLVGGVRAWLDCLDGAYDAAVTRLARAVEDVEPLARLVAPYLLVAQCATAAWALGGRGGPGDAEAGARLLGAYDGHDGSHGGGGFRPFTARTETAIRARAEETLRAVLAPETYTRLHTQGGALPLAAAADLVRNPGEIPHA</sequence>